<keyword evidence="2 5" id="KW-0812">Transmembrane</keyword>
<feature type="transmembrane region" description="Helical" evidence="5">
    <location>
        <begin position="459"/>
        <end position="481"/>
    </location>
</feature>
<reference evidence="8" key="1">
    <citation type="submission" date="2017-09" db="EMBL/GenBank/DDBJ databases">
        <title>Depth-based differentiation of microbial function through sediment-hosted aquifers and enrichment of novel symbionts in the deep terrestrial subsurface.</title>
        <authorList>
            <person name="Probst A.J."/>
            <person name="Ladd B."/>
            <person name="Jarett J.K."/>
            <person name="Geller-Mcgrath D.E."/>
            <person name="Sieber C.M.K."/>
            <person name="Emerson J.B."/>
            <person name="Anantharaman K."/>
            <person name="Thomas B.C."/>
            <person name="Malmstrom R."/>
            <person name="Stieglmeier M."/>
            <person name="Klingl A."/>
            <person name="Woyke T."/>
            <person name="Ryan C.M."/>
            <person name="Banfield J.F."/>
        </authorList>
    </citation>
    <scope>NUCLEOTIDE SEQUENCE [LARGE SCALE GENOMIC DNA]</scope>
</reference>
<feature type="transmembrane region" description="Helical" evidence="5">
    <location>
        <begin position="317"/>
        <end position="335"/>
    </location>
</feature>
<comment type="caution">
    <text evidence="7">The sequence shown here is derived from an EMBL/GenBank/DDBJ whole genome shotgun (WGS) entry which is preliminary data.</text>
</comment>
<feature type="transmembrane region" description="Helical" evidence="5">
    <location>
        <begin position="141"/>
        <end position="160"/>
    </location>
</feature>
<feature type="transmembrane region" description="Helical" evidence="5">
    <location>
        <begin position="209"/>
        <end position="227"/>
    </location>
</feature>
<accession>A0A2M7AMI2</accession>
<evidence type="ECO:0000256" key="3">
    <source>
        <dbReference type="ARBA" id="ARBA00022989"/>
    </source>
</evidence>
<feature type="transmembrane region" description="Helical" evidence="5">
    <location>
        <begin position="116"/>
        <end position="134"/>
    </location>
</feature>
<feature type="transmembrane region" description="Helical" evidence="5">
    <location>
        <begin position="91"/>
        <end position="110"/>
    </location>
</feature>
<dbReference type="PANTHER" id="PTHR37422">
    <property type="entry name" value="TEICHURONIC ACID BIOSYNTHESIS PROTEIN TUAE"/>
    <property type="match status" value="1"/>
</dbReference>
<comment type="subcellular location">
    <subcellularLocation>
        <location evidence="1">Membrane</location>
        <topology evidence="1">Multi-pass membrane protein</topology>
    </subcellularLocation>
</comment>
<gene>
    <name evidence="7" type="ORF">COS81_03415</name>
</gene>
<keyword evidence="3 5" id="KW-1133">Transmembrane helix</keyword>
<dbReference type="AlphaFoldDB" id="A0A2M7AMI2"/>
<keyword evidence="4 5" id="KW-0472">Membrane</keyword>
<dbReference type="GO" id="GO:0016020">
    <property type="term" value="C:membrane"/>
    <property type="evidence" value="ECO:0007669"/>
    <property type="project" value="UniProtKB-SubCell"/>
</dbReference>
<evidence type="ECO:0000256" key="5">
    <source>
        <dbReference type="SAM" id="Phobius"/>
    </source>
</evidence>
<evidence type="ECO:0000259" key="6">
    <source>
        <dbReference type="Pfam" id="PF04932"/>
    </source>
</evidence>
<evidence type="ECO:0000256" key="4">
    <source>
        <dbReference type="ARBA" id="ARBA00023136"/>
    </source>
</evidence>
<feature type="domain" description="O-antigen ligase-related" evidence="6">
    <location>
        <begin position="326"/>
        <end position="476"/>
    </location>
</feature>
<feature type="transmembrane region" description="Helical" evidence="5">
    <location>
        <begin position="12"/>
        <end position="34"/>
    </location>
</feature>
<dbReference type="EMBL" id="PEWD01000066">
    <property type="protein sequence ID" value="PIU68598.1"/>
    <property type="molecule type" value="Genomic_DNA"/>
</dbReference>
<dbReference type="Pfam" id="PF04932">
    <property type="entry name" value="Wzy_C"/>
    <property type="match status" value="1"/>
</dbReference>
<feature type="transmembrane region" description="Helical" evidence="5">
    <location>
        <begin position="46"/>
        <end position="70"/>
    </location>
</feature>
<feature type="transmembrane region" description="Helical" evidence="5">
    <location>
        <begin position="502"/>
        <end position="521"/>
    </location>
</feature>
<proteinExistence type="predicted"/>
<evidence type="ECO:0000313" key="8">
    <source>
        <dbReference type="Proteomes" id="UP000229916"/>
    </source>
</evidence>
<protein>
    <recommendedName>
        <fullName evidence="6">O-antigen ligase-related domain-containing protein</fullName>
    </recommendedName>
</protein>
<feature type="transmembrane region" description="Helical" evidence="5">
    <location>
        <begin position="527"/>
        <end position="543"/>
    </location>
</feature>
<name>A0A2M7AMI2_UNCKA</name>
<dbReference type="InterPro" id="IPR007016">
    <property type="entry name" value="O-antigen_ligase-rel_domated"/>
</dbReference>
<dbReference type="Proteomes" id="UP000229916">
    <property type="component" value="Unassembled WGS sequence"/>
</dbReference>
<dbReference type="InterPro" id="IPR051533">
    <property type="entry name" value="WaaL-like"/>
</dbReference>
<dbReference type="PANTHER" id="PTHR37422:SF17">
    <property type="entry name" value="O-ANTIGEN LIGASE"/>
    <property type="match status" value="1"/>
</dbReference>
<evidence type="ECO:0000256" key="2">
    <source>
        <dbReference type="ARBA" id="ARBA00022692"/>
    </source>
</evidence>
<organism evidence="7 8">
    <name type="scientific">candidate division WWE3 bacterium CG06_land_8_20_14_3_00_42_16</name>
    <dbReference type="NCBI Taxonomy" id="1975083"/>
    <lineage>
        <taxon>Bacteria</taxon>
        <taxon>Katanobacteria</taxon>
    </lineage>
</organism>
<evidence type="ECO:0000256" key="1">
    <source>
        <dbReference type="ARBA" id="ARBA00004141"/>
    </source>
</evidence>
<evidence type="ECO:0000313" key="7">
    <source>
        <dbReference type="EMBL" id="PIU68598.1"/>
    </source>
</evidence>
<feature type="transmembrane region" description="Helical" evidence="5">
    <location>
        <begin position="341"/>
        <end position="359"/>
    </location>
</feature>
<sequence>MLRSQKILHLEFFLLIVTFPFQIVKFFPLSFSFIEGRGIDYLFPSLYLSDLLIFVLFATDFIIFGKKNFIQDFIVKLKKGHQGLCSQKGRIYLFFFLYFLWALLSTIFSVNFSAGGFRLLKLLEFLLLVAWIEGRIQKQNFAWILLGLLLPLLVEIPIIFGEWYQQSSLGLQFLGEWKRTLATPGLAKVYLGGQSFLRPYATFPHPNALAGYLDFCLIILAFFILRAKSKILIRQMRDCFPLVKLVLPWMGPAKEGPAEFVPQKFISARKSRGPHFADEKSISFSARKDEVVNFTSQRTIWQKGRSKVLAVFTEDGVIFKLLSIVLFVFGIWSLILTFSRSAWAAFFLALVLNFIIFWLRKKRRFAVRQIKIRPRTIFLSALMVLGGVFFGPYIAARFISMGNVDANSWMERAEYIYSAIAMIVRHPLFGVGLNNFINAQVAYFGNLNFNFDLYQPAHLSPLLIIAESGIAGFLFFGLAMGKLITGVVRRTFSDRDQTYGRLFLALWVVVFFISFFDHYFYTLQQGALLFWLLAGLSLVYLSPTEKREKR</sequence>
<feature type="transmembrane region" description="Helical" evidence="5">
    <location>
        <begin position="379"/>
        <end position="400"/>
    </location>
</feature>